<evidence type="ECO:0000256" key="2">
    <source>
        <dbReference type="ARBA" id="ARBA00022448"/>
    </source>
</evidence>
<dbReference type="Gene3D" id="2.60.40.1120">
    <property type="entry name" value="Carboxypeptidase-like, regulatory domain"/>
    <property type="match status" value="1"/>
</dbReference>
<evidence type="ECO:0000313" key="14">
    <source>
        <dbReference type="Proteomes" id="UP000243525"/>
    </source>
</evidence>
<dbReference type="InterPro" id="IPR000531">
    <property type="entry name" value="Beta-barrel_TonB"/>
</dbReference>
<sequence>MEKIELSTALLRSRWLKIFRIMKLTTCFLLLCLLHANATVYSQQSKVTLKLQNNSLSAILGQIEEVTAYRFFYQNEQIKDVSHSSIDVVNEDIDDLVSELLEGTELTFKIVDRSIVIFPKSEAGQNASVQQNLSVKGTVSDSSGNPLPGVTVVLKGTTQGTITDFDGNYTINNVPGDAILVFSFVGMSSQEVVVGGKSTVDVVLQDETIGLEEVVAIGYGTVKKSDLTGSVGVVKANQLDQQTNSNLGTAIQGKIAGVSVESAGGAPGAGMNLQIRGAGSLNNNNPLILVDDIAVSSMNNINPNDIESIQVLKDASAAAIYGSRAANGVVLITTQSGKKGAVKITASVDLGMQEVAKTLDLATTDQWIKIITEAATAAGNSVPEIALNPEEPGKGVDWQDEVYRNALVQNYSVGASGGSENLKYNFSLGYLDQEGIVDQTDYNRLNLRLKSEFQKGKVKVGESILLTQETVHDMPGVAGQGGNVVGATVMMIPGFSVKDEDALGGYGGASGAVLDVFNPVAALNLKSSKSDYYKALINLYGEIEIMDGLKYRLSAGVTLNEHKNDSREAAYQVGTFFSNTQNYAYRSSAMTKYWQVENTLSYAKEFGKHSVNAVVGYTTYKNKYDSFSASKKGMADGIWTMDAGSDSPTAGGTASTNTMLSYLGRVIYSYDNRYIFTGTFRRDGSSRFSDTKKWGNFPSISAAWNVANERFFESMSRTISQMKVRASYGKLGNQEIGDYQYVGAITSGVSYASGDPNSLWVGNIQTEYVPNNLKWETTSTTNAGLDLGFLNGKINYSLDVFQKKTTDLLLRVPIPLSAGANQNPYSNAGEIKNKGFEMMLNYNGSVKDFKFSVTGTLSHIKNEVMELSTGSQVLTGSGATHGGSAVTYTKVGYPIYSFFLIKTDGLFRSADEIQAHSKDGELIQPNAQVGDIRFVDANEDGQIDGNDRVYAGSPFPKYEYGLRLEGAWKFLDASVYLQGTHGNKIYNGIRTYTESAIYTCEYSMELLNSYSFNPNSDIPRLDQNDANGNGVDNSDRFLEDGSYLRIKTVQIGFTLPDNWTKRIAFENCRFYIGANNLVTWTDYKGYNPDIGNSSISARGIDFRQYPLNRSYHIGLQMNF</sequence>
<dbReference type="InterPro" id="IPR008969">
    <property type="entry name" value="CarboxyPept-like_regulatory"/>
</dbReference>
<evidence type="ECO:0000256" key="10">
    <source>
        <dbReference type="PROSITE-ProRule" id="PRU01360"/>
    </source>
</evidence>
<dbReference type="PROSITE" id="PS52016">
    <property type="entry name" value="TONB_DEPENDENT_REC_3"/>
    <property type="match status" value="1"/>
</dbReference>
<organism evidence="13 14">
    <name type="scientific">Mangrovibacterium marinum</name>
    <dbReference type="NCBI Taxonomy" id="1639118"/>
    <lineage>
        <taxon>Bacteria</taxon>
        <taxon>Pseudomonadati</taxon>
        <taxon>Bacteroidota</taxon>
        <taxon>Bacteroidia</taxon>
        <taxon>Marinilabiliales</taxon>
        <taxon>Prolixibacteraceae</taxon>
        <taxon>Mangrovibacterium</taxon>
    </lineage>
</organism>
<evidence type="ECO:0000256" key="4">
    <source>
        <dbReference type="ARBA" id="ARBA00022496"/>
    </source>
</evidence>
<dbReference type="FunFam" id="2.60.40.1120:FF:000003">
    <property type="entry name" value="Outer membrane protein Omp121"/>
    <property type="match status" value="1"/>
</dbReference>
<dbReference type="Pfam" id="PF07715">
    <property type="entry name" value="Plug"/>
    <property type="match status" value="1"/>
</dbReference>
<gene>
    <name evidence="13" type="ORF">C8N47_10854</name>
</gene>
<dbReference type="AlphaFoldDB" id="A0A2T5C1H6"/>
<keyword evidence="8 10" id="KW-0472">Membrane</keyword>
<comment type="caution">
    <text evidence="13">The sequence shown here is derived from an EMBL/GenBank/DDBJ whole genome shotgun (WGS) entry which is preliminary data.</text>
</comment>
<dbReference type="Gene3D" id="2.170.130.10">
    <property type="entry name" value="TonB-dependent receptor, plug domain"/>
    <property type="match status" value="1"/>
</dbReference>
<keyword evidence="4" id="KW-0406">Ion transport</keyword>
<dbReference type="InterPro" id="IPR023996">
    <property type="entry name" value="TonB-dep_OMP_SusC/RagA"/>
</dbReference>
<accession>A0A2T5C1H6</accession>
<evidence type="ECO:0000256" key="11">
    <source>
        <dbReference type="RuleBase" id="RU003357"/>
    </source>
</evidence>
<dbReference type="GO" id="GO:0006826">
    <property type="term" value="P:iron ion transport"/>
    <property type="evidence" value="ECO:0007669"/>
    <property type="project" value="UniProtKB-KW"/>
</dbReference>
<evidence type="ECO:0000313" key="13">
    <source>
        <dbReference type="EMBL" id="PTN08497.1"/>
    </source>
</evidence>
<dbReference type="NCBIfam" id="TIGR04056">
    <property type="entry name" value="OMP_RagA_SusC"/>
    <property type="match status" value="1"/>
</dbReference>
<dbReference type="InterPro" id="IPR023997">
    <property type="entry name" value="TonB-dep_OMP_SusC/RagA_CS"/>
</dbReference>
<keyword evidence="4" id="KW-0410">Iron transport</keyword>
<comment type="similarity">
    <text evidence="10 11">Belongs to the TonB-dependent receptor family.</text>
</comment>
<dbReference type="Pfam" id="PF00593">
    <property type="entry name" value="TonB_dep_Rec_b-barrel"/>
    <property type="match status" value="1"/>
</dbReference>
<reference evidence="13 14" key="1">
    <citation type="submission" date="2018-04" db="EMBL/GenBank/DDBJ databases">
        <title>Genomic Encyclopedia of Archaeal and Bacterial Type Strains, Phase II (KMG-II): from individual species to whole genera.</title>
        <authorList>
            <person name="Goeker M."/>
        </authorList>
    </citation>
    <scope>NUCLEOTIDE SEQUENCE [LARGE SCALE GENOMIC DNA]</scope>
    <source>
        <strain evidence="13 14">DSM 28823</strain>
    </source>
</reference>
<dbReference type="SUPFAM" id="SSF56935">
    <property type="entry name" value="Porins"/>
    <property type="match status" value="1"/>
</dbReference>
<dbReference type="NCBIfam" id="TIGR04057">
    <property type="entry name" value="SusC_RagA_signa"/>
    <property type="match status" value="1"/>
</dbReference>
<dbReference type="InterPro" id="IPR011662">
    <property type="entry name" value="Secretin/TonB_short_N"/>
</dbReference>
<keyword evidence="14" id="KW-1185">Reference proteome</keyword>
<evidence type="ECO:0000256" key="6">
    <source>
        <dbReference type="ARBA" id="ARBA00023004"/>
    </source>
</evidence>
<evidence type="ECO:0000256" key="8">
    <source>
        <dbReference type="ARBA" id="ARBA00023136"/>
    </source>
</evidence>
<dbReference type="FunFam" id="2.170.130.10:FF:000008">
    <property type="entry name" value="SusC/RagA family TonB-linked outer membrane protein"/>
    <property type="match status" value="1"/>
</dbReference>
<dbReference type="InterPro" id="IPR012910">
    <property type="entry name" value="Plug_dom"/>
</dbReference>
<proteinExistence type="inferred from homology"/>
<keyword evidence="3 10" id="KW-1134">Transmembrane beta strand</keyword>
<dbReference type="SUPFAM" id="SSF49464">
    <property type="entry name" value="Carboxypeptidase regulatory domain-like"/>
    <property type="match status" value="1"/>
</dbReference>
<evidence type="ECO:0000256" key="7">
    <source>
        <dbReference type="ARBA" id="ARBA00023077"/>
    </source>
</evidence>
<dbReference type="Pfam" id="PF13715">
    <property type="entry name" value="CarbopepD_reg_2"/>
    <property type="match status" value="1"/>
</dbReference>
<dbReference type="InterPro" id="IPR039426">
    <property type="entry name" value="TonB-dep_rcpt-like"/>
</dbReference>
<protein>
    <submittedName>
        <fullName evidence="13">TonB-linked SusC/RagA family outer membrane protein</fullName>
    </submittedName>
</protein>
<evidence type="ECO:0000259" key="12">
    <source>
        <dbReference type="SMART" id="SM00965"/>
    </source>
</evidence>
<dbReference type="Pfam" id="PF07660">
    <property type="entry name" value="STN"/>
    <property type="match status" value="1"/>
</dbReference>
<dbReference type="InterPro" id="IPR037066">
    <property type="entry name" value="Plug_dom_sf"/>
</dbReference>
<dbReference type="OrthoDB" id="9768177at2"/>
<dbReference type="Proteomes" id="UP000243525">
    <property type="component" value="Unassembled WGS sequence"/>
</dbReference>
<feature type="domain" description="Secretin/TonB short N-terminal" evidence="12">
    <location>
        <begin position="69"/>
        <end position="120"/>
    </location>
</feature>
<evidence type="ECO:0000256" key="5">
    <source>
        <dbReference type="ARBA" id="ARBA00022692"/>
    </source>
</evidence>
<keyword evidence="2 10" id="KW-0813">Transport</keyword>
<keyword evidence="5 10" id="KW-0812">Transmembrane</keyword>
<keyword evidence="7 11" id="KW-0798">TonB box</keyword>
<dbReference type="EMBL" id="QAAD01000008">
    <property type="protein sequence ID" value="PTN08497.1"/>
    <property type="molecule type" value="Genomic_DNA"/>
</dbReference>
<evidence type="ECO:0000256" key="3">
    <source>
        <dbReference type="ARBA" id="ARBA00022452"/>
    </source>
</evidence>
<dbReference type="GO" id="GO:0009279">
    <property type="term" value="C:cell outer membrane"/>
    <property type="evidence" value="ECO:0007669"/>
    <property type="project" value="UniProtKB-SubCell"/>
</dbReference>
<keyword evidence="6" id="KW-0408">Iron</keyword>
<keyword evidence="9 10" id="KW-0998">Cell outer membrane</keyword>
<evidence type="ECO:0000256" key="1">
    <source>
        <dbReference type="ARBA" id="ARBA00004571"/>
    </source>
</evidence>
<comment type="subcellular location">
    <subcellularLocation>
        <location evidence="1 10">Cell outer membrane</location>
        <topology evidence="1 10">Multi-pass membrane protein</topology>
    </subcellularLocation>
</comment>
<name>A0A2T5C1H6_9BACT</name>
<evidence type="ECO:0000256" key="9">
    <source>
        <dbReference type="ARBA" id="ARBA00023237"/>
    </source>
</evidence>
<dbReference type="SMART" id="SM00965">
    <property type="entry name" value="STN"/>
    <property type="match status" value="1"/>
</dbReference>
<dbReference type="Gene3D" id="2.40.170.20">
    <property type="entry name" value="TonB-dependent receptor, beta-barrel domain"/>
    <property type="match status" value="1"/>
</dbReference>
<dbReference type="InterPro" id="IPR036942">
    <property type="entry name" value="Beta-barrel_TonB_sf"/>
</dbReference>